<evidence type="ECO:0000256" key="1">
    <source>
        <dbReference type="ARBA" id="ARBA00004200"/>
    </source>
</evidence>
<evidence type="ECO:0000256" key="2">
    <source>
        <dbReference type="ARBA" id="ARBA00004275"/>
    </source>
</evidence>
<comment type="similarity">
    <text evidence="3">Belongs to the Tango11 family.</text>
</comment>
<comment type="subcellular location">
    <subcellularLocation>
        <location evidence="1">Mitochondrion outer membrane</location>
        <topology evidence="1">Single-pass type IV membrane protein</topology>
    </subcellularLocation>
    <subcellularLocation>
        <location evidence="2">Peroxisome</location>
    </subcellularLocation>
</comment>
<dbReference type="GO" id="GO:0005777">
    <property type="term" value="C:peroxisome"/>
    <property type="evidence" value="ECO:0007669"/>
    <property type="project" value="UniProtKB-SubCell"/>
</dbReference>
<dbReference type="EMBL" id="NEVH01013250">
    <property type="protein sequence ID" value="PNF29365.1"/>
    <property type="molecule type" value="Genomic_DNA"/>
</dbReference>
<keyword evidence="14" id="KW-1185">Reference proteome</keyword>
<reference evidence="13 14" key="1">
    <citation type="submission" date="2017-12" db="EMBL/GenBank/DDBJ databases">
        <title>Hemimetabolous genomes reveal molecular basis of termite eusociality.</title>
        <authorList>
            <person name="Harrison M.C."/>
            <person name="Jongepier E."/>
            <person name="Robertson H.M."/>
            <person name="Arning N."/>
            <person name="Bitard-Feildel T."/>
            <person name="Chao H."/>
            <person name="Childers C.P."/>
            <person name="Dinh H."/>
            <person name="Doddapaneni H."/>
            <person name="Dugan S."/>
            <person name="Gowin J."/>
            <person name="Greiner C."/>
            <person name="Han Y."/>
            <person name="Hu H."/>
            <person name="Hughes D.S.T."/>
            <person name="Huylmans A.-K."/>
            <person name="Kemena C."/>
            <person name="Kremer L.P.M."/>
            <person name="Lee S.L."/>
            <person name="Lopez-Ezquerra A."/>
            <person name="Mallet L."/>
            <person name="Monroy-Kuhn J.M."/>
            <person name="Moser A."/>
            <person name="Murali S.C."/>
            <person name="Muzny D.M."/>
            <person name="Otani S."/>
            <person name="Piulachs M.-D."/>
            <person name="Poelchau M."/>
            <person name="Qu J."/>
            <person name="Schaub F."/>
            <person name="Wada-Katsumata A."/>
            <person name="Worley K.C."/>
            <person name="Xie Q."/>
            <person name="Ylla G."/>
            <person name="Poulsen M."/>
            <person name="Gibbs R.A."/>
            <person name="Schal C."/>
            <person name="Richards S."/>
            <person name="Belles X."/>
            <person name="Korb J."/>
            <person name="Bornberg-Bauer E."/>
        </authorList>
    </citation>
    <scope>NUCLEOTIDE SEQUENCE [LARGE SCALE GENOMIC DNA]</scope>
    <source>
        <tissue evidence="13">Whole body</tissue>
    </source>
</reference>
<feature type="transmembrane region" description="Helical" evidence="11">
    <location>
        <begin position="223"/>
        <end position="241"/>
    </location>
</feature>
<dbReference type="InterPro" id="IPR008518">
    <property type="entry name" value="Mff/Tango-11"/>
</dbReference>
<keyword evidence="4 11" id="KW-0812">Transmembrane</keyword>
<evidence type="ECO:0000256" key="3">
    <source>
        <dbReference type="ARBA" id="ARBA00009806"/>
    </source>
</evidence>
<dbReference type="AlphaFoldDB" id="A0A2J7QLA5"/>
<evidence type="ECO:0000256" key="11">
    <source>
        <dbReference type="SAM" id="Phobius"/>
    </source>
</evidence>
<keyword evidence="5" id="KW-1000">Mitochondrion outer membrane</keyword>
<feature type="domain" description="Mff-like" evidence="12">
    <location>
        <begin position="38"/>
        <end position="156"/>
    </location>
</feature>
<evidence type="ECO:0000313" key="14">
    <source>
        <dbReference type="Proteomes" id="UP000235965"/>
    </source>
</evidence>
<dbReference type="STRING" id="105785.A0A2J7QLA5"/>
<dbReference type="OrthoDB" id="5986838at2759"/>
<keyword evidence="9 11" id="KW-0472">Membrane</keyword>
<keyword evidence="8" id="KW-0496">Mitochondrion</keyword>
<dbReference type="PANTHER" id="PTHR16501">
    <property type="entry name" value="TRANSPORT AND GOLGI ORGANIZATION PROTEIN 11"/>
    <property type="match status" value="1"/>
</dbReference>
<comment type="caution">
    <text evidence="13">The sequence shown here is derived from an EMBL/GenBank/DDBJ whole genome shotgun (WGS) entry which is preliminary data.</text>
</comment>
<keyword evidence="6 11" id="KW-1133">Transmembrane helix</keyword>
<dbReference type="GO" id="GO:0005741">
    <property type="term" value="C:mitochondrial outer membrane"/>
    <property type="evidence" value="ECO:0007669"/>
    <property type="project" value="UniProtKB-SubCell"/>
</dbReference>
<accession>A0A2J7QLA5</accession>
<dbReference type="PANTHER" id="PTHR16501:SF6">
    <property type="entry name" value="TRANSPORT AND GOLGI ORGANIZATION PROTEIN 11"/>
    <property type="match status" value="1"/>
</dbReference>
<evidence type="ECO:0000256" key="6">
    <source>
        <dbReference type="ARBA" id="ARBA00022989"/>
    </source>
</evidence>
<sequence length="244" mass="28005">MFHKILMDKVSSLYVLFDIFPQMSKAASPTRFSGELDHFYDPNFTADISQKMRVPKRIRVDGESDDDQNTGSNWNAMLANEKFDMHVPDRILVAGQEQHIGTKAPPRELILENAAMPPDPGMVRVQTPPRVITLDEHYFPSADDFPSHTAQPEEMLTMAVMKPKPYFYTEQRLVRESTPPVGTGEGLTPSEELVHLRRQMAKLNRRVMAMELDNMQRQQREKIICAIGLAYFFFKVAFWLARSS</sequence>
<evidence type="ECO:0000256" key="9">
    <source>
        <dbReference type="ARBA" id="ARBA00023136"/>
    </source>
</evidence>
<keyword evidence="7" id="KW-0175">Coiled coil</keyword>
<evidence type="ECO:0000256" key="8">
    <source>
        <dbReference type="ARBA" id="ARBA00023128"/>
    </source>
</evidence>
<gene>
    <name evidence="13" type="primary">Tango11</name>
    <name evidence="13" type="ORF">B7P43_G07813</name>
</gene>
<evidence type="ECO:0000256" key="4">
    <source>
        <dbReference type="ARBA" id="ARBA00022692"/>
    </source>
</evidence>
<evidence type="ECO:0000313" key="13">
    <source>
        <dbReference type="EMBL" id="PNF29365.1"/>
    </source>
</evidence>
<evidence type="ECO:0000256" key="7">
    <source>
        <dbReference type="ARBA" id="ARBA00023054"/>
    </source>
</evidence>
<name>A0A2J7QLA5_9NEOP</name>
<dbReference type="InterPro" id="IPR039433">
    <property type="entry name" value="Mff-like_dom"/>
</dbReference>
<dbReference type="Pfam" id="PF05644">
    <property type="entry name" value="Miff"/>
    <property type="match status" value="2"/>
</dbReference>
<dbReference type="FunCoup" id="A0A2J7QLA5">
    <property type="interactions" value="1608"/>
</dbReference>
<organism evidence="13 14">
    <name type="scientific">Cryptotermes secundus</name>
    <dbReference type="NCBI Taxonomy" id="105785"/>
    <lineage>
        <taxon>Eukaryota</taxon>
        <taxon>Metazoa</taxon>
        <taxon>Ecdysozoa</taxon>
        <taxon>Arthropoda</taxon>
        <taxon>Hexapoda</taxon>
        <taxon>Insecta</taxon>
        <taxon>Pterygota</taxon>
        <taxon>Neoptera</taxon>
        <taxon>Polyneoptera</taxon>
        <taxon>Dictyoptera</taxon>
        <taxon>Blattodea</taxon>
        <taxon>Blattoidea</taxon>
        <taxon>Termitoidae</taxon>
        <taxon>Kalotermitidae</taxon>
        <taxon>Cryptotermitinae</taxon>
        <taxon>Cryptotermes</taxon>
    </lineage>
</organism>
<dbReference type="InParanoid" id="A0A2J7QLA5"/>
<protein>
    <submittedName>
        <fullName evidence="13">Transport and Golgi organization protein 11</fullName>
    </submittedName>
</protein>
<keyword evidence="10" id="KW-0576">Peroxisome</keyword>
<evidence type="ECO:0000256" key="5">
    <source>
        <dbReference type="ARBA" id="ARBA00022787"/>
    </source>
</evidence>
<evidence type="ECO:0000256" key="10">
    <source>
        <dbReference type="ARBA" id="ARBA00023140"/>
    </source>
</evidence>
<dbReference type="Proteomes" id="UP000235965">
    <property type="component" value="Unassembled WGS sequence"/>
</dbReference>
<proteinExistence type="inferred from homology"/>
<feature type="domain" description="Mff-like" evidence="12">
    <location>
        <begin position="173"/>
        <end position="242"/>
    </location>
</feature>
<evidence type="ECO:0000259" key="12">
    <source>
        <dbReference type="Pfam" id="PF05644"/>
    </source>
</evidence>